<evidence type="ECO:0000256" key="10">
    <source>
        <dbReference type="ARBA" id="ARBA00023237"/>
    </source>
</evidence>
<evidence type="ECO:0000256" key="6">
    <source>
        <dbReference type="ARBA" id="ARBA00023004"/>
    </source>
</evidence>
<evidence type="ECO:0000313" key="18">
    <source>
        <dbReference type="Proteomes" id="UP001139486"/>
    </source>
</evidence>
<keyword evidence="7" id="KW-0406">Ion transport</keyword>
<feature type="domain" description="TonB-dependent receptor plug" evidence="16">
    <location>
        <begin position="73"/>
        <end position="179"/>
    </location>
</feature>
<keyword evidence="3 11" id="KW-1134">Transmembrane beta strand</keyword>
<reference evidence="17" key="1">
    <citation type="submission" date="2022-05" db="EMBL/GenBank/DDBJ databases">
        <title>Sphingomonas sp. strain RP10 Genome sequencing and assembly.</title>
        <authorList>
            <person name="Kim I."/>
        </authorList>
    </citation>
    <scope>NUCLEOTIDE SEQUENCE</scope>
    <source>
        <strain evidence="17">RP10</strain>
    </source>
</reference>
<evidence type="ECO:0000256" key="1">
    <source>
        <dbReference type="ARBA" id="ARBA00004571"/>
    </source>
</evidence>
<evidence type="ECO:0000256" key="3">
    <source>
        <dbReference type="ARBA" id="ARBA00022452"/>
    </source>
</evidence>
<keyword evidence="8 12" id="KW-0798">TonB box</keyword>
<evidence type="ECO:0000259" key="15">
    <source>
        <dbReference type="Pfam" id="PF00593"/>
    </source>
</evidence>
<dbReference type="SUPFAM" id="SSF56935">
    <property type="entry name" value="Porins"/>
    <property type="match status" value="1"/>
</dbReference>
<evidence type="ECO:0000256" key="7">
    <source>
        <dbReference type="ARBA" id="ARBA00023065"/>
    </source>
</evidence>
<evidence type="ECO:0000256" key="4">
    <source>
        <dbReference type="ARBA" id="ARBA00022496"/>
    </source>
</evidence>
<evidence type="ECO:0000256" key="9">
    <source>
        <dbReference type="ARBA" id="ARBA00023136"/>
    </source>
</evidence>
<keyword evidence="9 11" id="KW-0472">Membrane</keyword>
<dbReference type="Gene3D" id="2.40.170.20">
    <property type="entry name" value="TonB-dependent receptor, beta-barrel domain"/>
    <property type="match status" value="1"/>
</dbReference>
<keyword evidence="18" id="KW-1185">Reference proteome</keyword>
<dbReference type="PROSITE" id="PS52016">
    <property type="entry name" value="TONB_DEPENDENT_REC_3"/>
    <property type="match status" value="1"/>
</dbReference>
<comment type="similarity">
    <text evidence="11 12">Belongs to the TonB-dependent receptor family.</text>
</comment>
<feature type="compositionally biased region" description="Polar residues" evidence="13">
    <location>
        <begin position="33"/>
        <end position="44"/>
    </location>
</feature>
<dbReference type="Proteomes" id="UP001139486">
    <property type="component" value="Unassembled WGS sequence"/>
</dbReference>
<accession>A0A9X2KS47</accession>
<evidence type="ECO:0000259" key="16">
    <source>
        <dbReference type="Pfam" id="PF07715"/>
    </source>
</evidence>
<dbReference type="AlphaFoldDB" id="A0A9X2KS47"/>
<keyword evidence="6" id="KW-0408">Iron</keyword>
<keyword evidence="17" id="KW-0675">Receptor</keyword>
<dbReference type="PANTHER" id="PTHR32552:SF81">
    <property type="entry name" value="TONB-DEPENDENT OUTER MEMBRANE RECEPTOR"/>
    <property type="match status" value="1"/>
</dbReference>
<feature type="domain" description="TonB-dependent receptor-like beta-barrel" evidence="15">
    <location>
        <begin position="281"/>
        <end position="714"/>
    </location>
</feature>
<name>A0A9X2KS47_9SPHN</name>
<evidence type="ECO:0000256" key="11">
    <source>
        <dbReference type="PROSITE-ProRule" id="PRU01360"/>
    </source>
</evidence>
<keyword evidence="4" id="KW-0410">Iron transport</keyword>
<evidence type="ECO:0000256" key="8">
    <source>
        <dbReference type="ARBA" id="ARBA00023077"/>
    </source>
</evidence>
<dbReference type="InterPro" id="IPR012910">
    <property type="entry name" value="Plug_dom"/>
</dbReference>
<dbReference type="PANTHER" id="PTHR32552">
    <property type="entry name" value="FERRICHROME IRON RECEPTOR-RELATED"/>
    <property type="match status" value="1"/>
</dbReference>
<comment type="subcellular location">
    <subcellularLocation>
        <location evidence="1 11">Cell outer membrane</location>
        <topology evidence="1 11">Multi-pass membrane protein</topology>
    </subcellularLocation>
</comment>
<sequence length="757" mass="81199">MRTFLLSASMIAMMSSATAYAQVGPAEAPATAAQKTPQSSQNPVDATDPNAIPGDTDAPGDIVITAERRSTSLQRTGVAASVLTGEDLIRKSVNTVEQLQFSTPSLTVNTSGQANSFNIRGIGKSEISSSVGVGVVTYRDGVPVFPGYFQSEPYYDIQSVEVLRGPQGTFAGGNATGGAVFITETNPTFDSVKGFATAQYGNYNQVKAQGAINLPLSDTLAIRLATNLEKRDTFFTVTGPWSGNPGNLNSISGRASLLWQPDSHLRLLVKGDYNKIIVGGYPNSPAYFGSAAAPTLNTSDPFTVGSNTFLSGQDEFGRISANLSYTFDSGLMIRSISAFQKGTLQETIDADGTATANNTFQDFANEHIWSQEVNIISPDTGRFTWLLGGFYQFDKYEFPVGNGYVSLAPTGVVRSLRIEGTNPHTATAAFGQIGYKLTDALQVTLGGRWSRTTSRNDVNYPIELFLGALPTFKTTLVQHDFDASNNVDGKLALNWTVNPDHFVYAFVATGTKAGGLNGANLFGVTPRGFVPEKVTDYELGWKGTLLNGHLRTQLGGYYNVYRKFQVLIVDPATPNFTSIFNVTRPTKLYGLEASAQGSFGNFLFDFSTSISHSELGQFFARDPRKGTTGACDAVNGPASATGCINLGGRRQPYAPQFTLSAGAQYAIPVAEGITLTPRLDYAHISAVWGTLFQAPELGDYLKARNIVNAQLTIDNGTWSVAGFSTNLTDQHYIGSLNGIRRLAAAPRQYGIRVSTKF</sequence>
<keyword evidence="5 11" id="KW-0812">Transmembrane</keyword>
<dbReference type="InterPro" id="IPR000531">
    <property type="entry name" value="Beta-barrel_TonB"/>
</dbReference>
<evidence type="ECO:0000313" key="17">
    <source>
        <dbReference type="EMBL" id="MCP3733438.1"/>
    </source>
</evidence>
<gene>
    <name evidence="17" type="ORF">M9979_00875</name>
</gene>
<keyword evidence="2 11" id="KW-0813">Transport</keyword>
<evidence type="ECO:0000256" key="13">
    <source>
        <dbReference type="SAM" id="MobiDB-lite"/>
    </source>
</evidence>
<evidence type="ECO:0000256" key="12">
    <source>
        <dbReference type="RuleBase" id="RU003357"/>
    </source>
</evidence>
<evidence type="ECO:0000256" key="2">
    <source>
        <dbReference type="ARBA" id="ARBA00022448"/>
    </source>
</evidence>
<dbReference type="GO" id="GO:0006826">
    <property type="term" value="P:iron ion transport"/>
    <property type="evidence" value="ECO:0007669"/>
    <property type="project" value="UniProtKB-KW"/>
</dbReference>
<dbReference type="GO" id="GO:0009279">
    <property type="term" value="C:cell outer membrane"/>
    <property type="evidence" value="ECO:0007669"/>
    <property type="project" value="UniProtKB-SubCell"/>
</dbReference>
<proteinExistence type="inferred from homology"/>
<dbReference type="RefSeq" id="WP_254287431.1">
    <property type="nucleotide sequence ID" value="NZ_JAMLDY010000001.1"/>
</dbReference>
<evidence type="ECO:0000256" key="5">
    <source>
        <dbReference type="ARBA" id="ARBA00022692"/>
    </source>
</evidence>
<evidence type="ECO:0000256" key="14">
    <source>
        <dbReference type="SAM" id="SignalP"/>
    </source>
</evidence>
<feature type="signal peptide" evidence="14">
    <location>
        <begin position="1"/>
        <end position="21"/>
    </location>
</feature>
<protein>
    <submittedName>
        <fullName evidence="17">TonB-dependent receptor plug domain-containing protein</fullName>
    </submittedName>
</protein>
<dbReference type="EMBL" id="JAMLDY010000001">
    <property type="protein sequence ID" value="MCP3733438.1"/>
    <property type="molecule type" value="Genomic_DNA"/>
</dbReference>
<dbReference type="Pfam" id="PF00593">
    <property type="entry name" value="TonB_dep_Rec_b-barrel"/>
    <property type="match status" value="1"/>
</dbReference>
<keyword evidence="14" id="KW-0732">Signal</keyword>
<dbReference type="InterPro" id="IPR036942">
    <property type="entry name" value="Beta-barrel_TonB_sf"/>
</dbReference>
<dbReference type="InterPro" id="IPR039426">
    <property type="entry name" value="TonB-dep_rcpt-like"/>
</dbReference>
<organism evidence="17 18">
    <name type="scientific">Sphingomonas liriopis</name>
    <dbReference type="NCBI Taxonomy" id="2949094"/>
    <lineage>
        <taxon>Bacteria</taxon>
        <taxon>Pseudomonadati</taxon>
        <taxon>Pseudomonadota</taxon>
        <taxon>Alphaproteobacteria</taxon>
        <taxon>Sphingomonadales</taxon>
        <taxon>Sphingomonadaceae</taxon>
        <taxon>Sphingomonas</taxon>
    </lineage>
</organism>
<keyword evidence="10 11" id="KW-0998">Cell outer membrane</keyword>
<feature type="region of interest" description="Disordered" evidence="13">
    <location>
        <begin position="30"/>
        <end position="60"/>
    </location>
</feature>
<comment type="caution">
    <text evidence="17">The sequence shown here is derived from an EMBL/GenBank/DDBJ whole genome shotgun (WGS) entry which is preliminary data.</text>
</comment>
<dbReference type="Pfam" id="PF07715">
    <property type="entry name" value="Plug"/>
    <property type="match status" value="1"/>
</dbReference>
<feature type="chain" id="PRO_5040852186" evidence="14">
    <location>
        <begin position="22"/>
        <end position="757"/>
    </location>
</feature>